<keyword evidence="9 10" id="KW-0472">Membrane</keyword>
<dbReference type="EMBL" id="FLUQ01000001">
    <property type="protein sequence ID" value="SBV94265.1"/>
    <property type="molecule type" value="Genomic_DNA"/>
</dbReference>
<keyword evidence="3 10" id="KW-0813">Transport</keyword>
<dbReference type="GO" id="GO:0015450">
    <property type="term" value="F:protein-transporting ATPase activity"/>
    <property type="evidence" value="ECO:0007669"/>
    <property type="project" value="UniProtKB-UniRule"/>
</dbReference>
<comment type="subcellular location">
    <subcellularLocation>
        <location evidence="1 10">Cell membrane</location>
        <topology evidence="1 10">Multi-pass membrane protein</topology>
    </subcellularLocation>
</comment>
<keyword evidence="7 10" id="KW-1133">Transmembrane helix</keyword>
<evidence type="ECO:0000256" key="6">
    <source>
        <dbReference type="ARBA" id="ARBA00022927"/>
    </source>
</evidence>
<evidence type="ECO:0000256" key="10">
    <source>
        <dbReference type="RuleBase" id="RU365087"/>
    </source>
</evidence>
<keyword evidence="6 10" id="KW-0653">Protein transport</keyword>
<evidence type="ECO:0000256" key="2">
    <source>
        <dbReference type="ARBA" id="ARBA00008445"/>
    </source>
</evidence>
<dbReference type="GO" id="GO:0065002">
    <property type="term" value="P:intracellular protein transmembrane transport"/>
    <property type="evidence" value="ECO:0007669"/>
    <property type="project" value="TreeGrafter"/>
</dbReference>
<comment type="similarity">
    <text evidence="2 10">Belongs to the SecG family.</text>
</comment>
<protein>
    <recommendedName>
        <fullName evidence="10">Protein-export membrane protein SecG</fullName>
    </recommendedName>
</protein>
<evidence type="ECO:0000256" key="3">
    <source>
        <dbReference type="ARBA" id="ARBA00022448"/>
    </source>
</evidence>
<dbReference type="Pfam" id="PF03840">
    <property type="entry name" value="SecG"/>
    <property type="match status" value="1"/>
</dbReference>
<dbReference type="AlphaFoldDB" id="A0A212J514"/>
<name>A0A212J514_9DELT</name>
<dbReference type="PANTHER" id="PTHR34182">
    <property type="entry name" value="PROTEIN-EXPORT MEMBRANE PROTEIN SECG"/>
    <property type="match status" value="1"/>
</dbReference>
<evidence type="ECO:0000256" key="7">
    <source>
        <dbReference type="ARBA" id="ARBA00022989"/>
    </source>
</evidence>
<accession>A0A212J514</accession>
<evidence type="ECO:0000256" key="9">
    <source>
        <dbReference type="ARBA" id="ARBA00023136"/>
    </source>
</evidence>
<dbReference type="PANTHER" id="PTHR34182:SF1">
    <property type="entry name" value="PROTEIN-EXPORT MEMBRANE PROTEIN SECG"/>
    <property type="match status" value="1"/>
</dbReference>
<feature type="transmembrane region" description="Helical" evidence="10">
    <location>
        <begin position="45"/>
        <end position="68"/>
    </location>
</feature>
<dbReference type="GO" id="GO:0043952">
    <property type="term" value="P:protein transport by the Sec complex"/>
    <property type="evidence" value="ECO:0007669"/>
    <property type="project" value="TreeGrafter"/>
</dbReference>
<dbReference type="GO" id="GO:0005886">
    <property type="term" value="C:plasma membrane"/>
    <property type="evidence" value="ECO:0007669"/>
    <property type="project" value="UniProtKB-SubCell"/>
</dbReference>
<keyword evidence="5 10" id="KW-0812">Transmembrane</keyword>
<dbReference type="PRINTS" id="PR01651">
    <property type="entry name" value="SECGEXPORT"/>
</dbReference>
<evidence type="ECO:0000256" key="8">
    <source>
        <dbReference type="ARBA" id="ARBA00023010"/>
    </source>
</evidence>
<proteinExistence type="inferred from homology"/>
<keyword evidence="8 10" id="KW-0811">Translocation</keyword>
<evidence type="ECO:0000256" key="5">
    <source>
        <dbReference type="ARBA" id="ARBA00022692"/>
    </source>
</evidence>
<sequence length="104" mass="10459">METIILTAHIVICVFLVILVLLQSGKEGMGVIFGGGSSSLFGGSGAGGILAKLTMCVAIGFVVTSLGYNIATTERKPMESVVPSVQLEDAVPAPTAPAGKPAGQ</sequence>
<feature type="transmembrane region" description="Helical" evidence="10">
    <location>
        <begin position="5"/>
        <end position="25"/>
    </location>
</feature>
<evidence type="ECO:0000313" key="11">
    <source>
        <dbReference type="EMBL" id="SBV94265.1"/>
    </source>
</evidence>
<dbReference type="NCBIfam" id="TIGR00810">
    <property type="entry name" value="secG"/>
    <property type="match status" value="1"/>
</dbReference>
<evidence type="ECO:0000256" key="4">
    <source>
        <dbReference type="ARBA" id="ARBA00022475"/>
    </source>
</evidence>
<organism evidence="11">
    <name type="scientific">uncultured delta proteobacterium</name>
    <dbReference type="NCBI Taxonomy" id="34034"/>
    <lineage>
        <taxon>Bacteria</taxon>
        <taxon>Deltaproteobacteria</taxon>
        <taxon>environmental samples</taxon>
    </lineage>
</organism>
<dbReference type="GO" id="GO:0009306">
    <property type="term" value="P:protein secretion"/>
    <property type="evidence" value="ECO:0007669"/>
    <property type="project" value="UniProtKB-UniRule"/>
</dbReference>
<reference evidence="11" key="1">
    <citation type="submission" date="2016-04" db="EMBL/GenBank/DDBJ databases">
        <authorList>
            <person name="Evans L.H."/>
            <person name="Alamgir A."/>
            <person name="Owens N."/>
            <person name="Weber N.D."/>
            <person name="Virtaneva K."/>
            <person name="Barbian K."/>
            <person name="Babar A."/>
            <person name="Rosenke K."/>
        </authorList>
    </citation>
    <scope>NUCLEOTIDE SEQUENCE</scope>
    <source>
        <strain evidence="11">86</strain>
    </source>
</reference>
<evidence type="ECO:0000256" key="1">
    <source>
        <dbReference type="ARBA" id="ARBA00004651"/>
    </source>
</evidence>
<gene>
    <name evidence="11" type="primary">secG</name>
    <name evidence="11" type="ORF">KL86DPRO_10669</name>
</gene>
<keyword evidence="4 10" id="KW-1003">Cell membrane</keyword>
<comment type="function">
    <text evidence="10">Involved in protein export. Participates in an early event of protein translocation.</text>
</comment>
<dbReference type="InterPro" id="IPR004692">
    <property type="entry name" value="SecG"/>
</dbReference>